<comment type="caution">
    <text evidence="2">The sequence shown here is derived from an EMBL/GenBank/DDBJ whole genome shotgun (WGS) entry which is preliminary data.</text>
</comment>
<dbReference type="Gene3D" id="1.10.10.10">
    <property type="entry name" value="Winged helix-like DNA-binding domain superfamily/Winged helix DNA-binding domain"/>
    <property type="match status" value="1"/>
</dbReference>
<name>A0A9D1N4H7_9FIRM</name>
<dbReference type="PANTHER" id="PTHR30432:SF1">
    <property type="entry name" value="DNA-BINDING TRANSCRIPTIONAL DUAL REGULATOR MODE"/>
    <property type="match status" value="1"/>
</dbReference>
<reference evidence="2" key="2">
    <citation type="journal article" date="2021" name="PeerJ">
        <title>Extensive microbial diversity within the chicken gut microbiome revealed by metagenomics and culture.</title>
        <authorList>
            <person name="Gilroy R."/>
            <person name="Ravi A."/>
            <person name="Getino M."/>
            <person name="Pursley I."/>
            <person name="Horton D.L."/>
            <person name="Alikhan N.F."/>
            <person name="Baker D."/>
            <person name="Gharbi K."/>
            <person name="Hall N."/>
            <person name="Watson M."/>
            <person name="Adriaenssens E.M."/>
            <person name="Foster-Nyarko E."/>
            <person name="Jarju S."/>
            <person name="Secka A."/>
            <person name="Antonio M."/>
            <person name="Oren A."/>
            <person name="Chaudhuri R.R."/>
            <person name="La Ragione R."/>
            <person name="Hildebrand F."/>
            <person name="Pallen M.J."/>
        </authorList>
    </citation>
    <scope>NUCLEOTIDE SEQUENCE</scope>
    <source>
        <strain evidence="2">ChiGjej2B2-16831</strain>
    </source>
</reference>
<proteinExistence type="predicted"/>
<dbReference type="GO" id="GO:0003700">
    <property type="term" value="F:DNA-binding transcription factor activity"/>
    <property type="evidence" value="ECO:0007669"/>
    <property type="project" value="InterPro"/>
</dbReference>
<dbReference type="InterPro" id="IPR036388">
    <property type="entry name" value="WH-like_DNA-bd_sf"/>
</dbReference>
<dbReference type="InterPro" id="IPR036390">
    <property type="entry name" value="WH_DNA-bd_sf"/>
</dbReference>
<dbReference type="SUPFAM" id="SSF46785">
    <property type="entry name" value="Winged helix' DNA-binding domain"/>
    <property type="match status" value="1"/>
</dbReference>
<evidence type="ECO:0000313" key="2">
    <source>
        <dbReference type="EMBL" id="HIU94624.1"/>
    </source>
</evidence>
<organism evidence="2 3">
    <name type="scientific">Candidatus Aphodomorpha intestinavium</name>
    <dbReference type="NCBI Taxonomy" id="2840672"/>
    <lineage>
        <taxon>Bacteria</taxon>
        <taxon>Bacillati</taxon>
        <taxon>Bacillota</taxon>
        <taxon>Clostridia</taxon>
        <taxon>Eubacteriales</taxon>
        <taxon>Candidatus Aphodomorpha</taxon>
    </lineage>
</organism>
<evidence type="ECO:0000259" key="1">
    <source>
        <dbReference type="Pfam" id="PF00126"/>
    </source>
</evidence>
<feature type="domain" description="HTH lysR-type" evidence="1">
    <location>
        <begin position="28"/>
        <end position="88"/>
    </location>
</feature>
<dbReference type="AlphaFoldDB" id="A0A9D1N4H7"/>
<evidence type="ECO:0000313" key="3">
    <source>
        <dbReference type="Proteomes" id="UP000824128"/>
    </source>
</evidence>
<dbReference type="InterPro" id="IPR051815">
    <property type="entry name" value="Molybdate_resp_trans_reg"/>
</dbReference>
<sequence length="116" mass="12982">MEDKRLRFALTLRIFSDTEKCFGPGMAELLERVDQMQSLRQATLSMEMAYSKAWRVLKAAERGLGFPLLESSTGGKGGGGARLTEQGRRFLASYRAFERAVRDYADEAFLEFMGGA</sequence>
<dbReference type="InterPro" id="IPR000847">
    <property type="entry name" value="LysR_HTH_N"/>
</dbReference>
<protein>
    <submittedName>
        <fullName evidence="2">LysR family transcriptional regulator</fullName>
    </submittedName>
</protein>
<accession>A0A9D1N4H7</accession>
<reference evidence="2" key="1">
    <citation type="submission" date="2020-10" db="EMBL/GenBank/DDBJ databases">
        <authorList>
            <person name="Gilroy R."/>
        </authorList>
    </citation>
    <scope>NUCLEOTIDE SEQUENCE</scope>
    <source>
        <strain evidence="2">ChiGjej2B2-16831</strain>
    </source>
</reference>
<gene>
    <name evidence="2" type="ORF">IAD24_05625</name>
</gene>
<dbReference type="EMBL" id="DVNZ01000176">
    <property type="protein sequence ID" value="HIU94624.1"/>
    <property type="molecule type" value="Genomic_DNA"/>
</dbReference>
<dbReference type="Pfam" id="PF00126">
    <property type="entry name" value="HTH_1"/>
    <property type="match status" value="1"/>
</dbReference>
<dbReference type="PANTHER" id="PTHR30432">
    <property type="entry name" value="TRANSCRIPTIONAL REGULATOR MODE"/>
    <property type="match status" value="1"/>
</dbReference>
<dbReference type="Proteomes" id="UP000824128">
    <property type="component" value="Unassembled WGS sequence"/>
</dbReference>